<reference evidence="1 2" key="1">
    <citation type="submission" date="2019-07" db="EMBL/GenBank/DDBJ databases">
        <title>Whole genome shotgun sequence of Chryseobacterium hagamense NBRC 105253.</title>
        <authorList>
            <person name="Hosoyama A."/>
            <person name="Uohara A."/>
            <person name="Ohji S."/>
            <person name="Ichikawa N."/>
        </authorList>
    </citation>
    <scope>NUCLEOTIDE SEQUENCE [LARGE SCALE GENOMIC DNA]</scope>
    <source>
        <strain evidence="1 2">NBRC 105253</strain>
    </source>
</reference>
<keyword evidence="2" id="KW-1185">Reference proteome</keyword>
<evidence type="ECO:0000313" key="2">
    <source>
        <dbReference type="Proteomes" id="UP000321863"/>
    </source>
</evidence>
<protein>
    <submittedName>
        <fullName evidence="1">Uncharacterized protein</fullName>
    </submittedName>
</protein>
<gene>
    <name evidence="1" type="ORF">CHA01nite_08560</name>
</gene>
<dbReference type="EMBL" id="BJYJ01000002">
    <property type="protein sequence ID" value="GEN75116.1"/>
    <property type="molecule type" value="Genomic_DNA"/>
</dbReference>
<organism evidence="1 2">
    <name type="scientific">Chryseobacterium hagamense</name>
    <dbReference type="NCBI Taxonomy" id="395935"/>
    <lineage>
        <taxon>Bacteria</taxon>
        <taxon>Pseudomonadati</taxon>
        <taxon>Bacteroidota</taxon>
        <taxon>Flavobacteriia</taxon>
        <taxon>Flavobacteriales</taxon>
        <taxon>Weeksellaceae</taxon>
        <taxon>Chryseobacterium group</taxon>
        <taxon>Chryseobacterium</taxon>
    </lineage>
</organism>
<accession>A0A511YIZ8</accession>
<sequence>MKLECFNNIKHELQNIFSEKGGVGYENIINAVAGYFRRSKGTGELASEEQSFKSKNIKVNHDKI</sequence>
<evidence type="ECO:0000313" key="1">
    <source>
        <dbReference type="EMBL" id="GEN75116.1"/>
    </source>
</evidence>
<name>A0A511YIZ8_9FLAO</name>
<dbReference type="Proteomes" id="UP000321863">
    <property type="component" value="Unassembled WGS sequence"/>
</dbReference>
<comment type="caution">
    <text evidence="1">The sequence shown here is derived from an EMBL/GenBank/DDBJ whole genome shotgun (WGS) entry which is preliminary data.</text>
</comment>
<dbReference type="AlphaFoldDB" id="A0A511YIZ8"/>
<proteinExistence type="predicted"/>